<evidence type="ECO:0000256" key="6">
    <source>
        <dbReference type="ARBA" id="ARBA00023136"/>
    </source>
</evidence>
<keyword evidence="4 9" id="KW-0732">Signal</keyword>
<evidence type="ECO:0000256" key="5">
    <source>
        <dbReference type="ARBA" id="ARBA00022989"/>
    </source>
</evidence>
<accession>A0ABQ9K6X8</accession>
<organism evidence="10 11">
    <name type="scientific">Molorchus minor</name>
    <dbReference type="NCBI Taxonomy" id="1323400"/>
    <lineage>
        <taxon>Eukaryota</taxon>
        <taxon>Metazoa</taxon>
        <taxon>Ecdysozoa</taxon>
        <taxon>Arthropoda</taxon>
        <taxon>Hexapoda</taxon>
        <taxon>Insecta</taxon>
        <taxon>Pterygota</taxon>
        <taxon>Neoptera</taxon>
        <taxon>Endopterygota</taxon>
        <taxon>Coleoptera</taxon>
        <taxon>Polyphaga</taxon>
        <taxon>Cucujiformia</taxon>
        <taxon>Chrysomeloidea</taxon>
        <taxon>Cerambycidae</taxon>
        <taxon>Lamiinae</taxon>
        <taxon>Monochamini</taxon>
        <taxon>Molorchus</taxon>
    </lineage>
</organism>
<evidence type="ECO:0000256" key="1">
    <source>
        <dbReference type="ARBA" id="ARBA00004589"/>
    </source>
</evidence>
<dbReference type="PANTHER" id="PTHR33562:SF18">
    <property type="entry name" value="BOUDIN-RELATED"/>
    <property type="match status" value="1"/>
</dbReference>
<comment type="caution">
    <text evidence="10">The sequence shown here is derived from an EMBL/GenBank/DDBJ whole genome shotgun (WGS) entry which is preliminary data.</text>
</comment>
<dbReference type="InterPro" id="IPR050975">
    <property type="entry name" value="Sleep_regulator"/>
</dbReference>
<evidence type="ECO:0000256" key="7">
    <source>
        <dbReference type="ARBA" id="ARBA00023180"/>
    </source>
</evidence>
<dbReference type="PANTHER" id="PTHR33562">
    <property type="entry name" value="ATILLA, ISOFORM B-RELATED-RELATED"/>
    <property type="match status" value="1"/>
</dbReference>
<dbReference type="InterPro" id="IPR031424">
    <property type="entry name" value="QVR-like"/>
</dbReference>
<name>A0ABQ9K6X8_9CUCU</name>
<keyword evidence="2" id="KW-0336">GPI-anchor</keyword>
<evidence type="ECO:0000256" key="4">
    <source>
        <dbReference type="ARBA" id="ARBA00022729"/>
    </source>
</evidence>
<sequence length="141" mass="15555">MLPCYGTIVFGFVLGALLRTSALNCYQCSGSDPKEPFQCNEWLPSDIDIQPEPCDNVYGAKYCVKHIGRFEGGIGAKRFCSSLDLGNYCNYVKQPGDTLTYRTCVFTCTGDGCNSSSFRKPNFVLILPTPLLILALVKLIF</sequence>
<reference evidence="10" key="1">
    <citation type="journal article" date="2023" name="Insect Mol. Biol.">
        <title>Genome sequencing provides insights into the evolution of gene families encoding plant cell wall-degrading enzymes in longhorned beetles.</title>
        <authorList>
            <person name="Shin N.R."/>
            <person name="Okamura Y."/>
            <person name="Kirsch R."/>
            <person name="Pauchet Y."/>
        </authorList>
    </citation>
    <scope>NUCLEOTIDE SEQUENCE</scope>
    <source>
        <strain evidence="10">MMC_N1</strain>
    </source>
</reference>
<keyword evidence="8" id="KW-0449">Lipoprotein</keyword>
<keyword evidence="3" id="KW-0812">Transmembrane</keyword>
<evidence type="ECO:0000256" key="3">
    <source>
        <dbReference type="ARBA" id="ARBA00022692"/>
    </source>
</evidence>
<dbReference type="Pfam" id="PF17064">
    <property type="entry name" value="QVR"/>
    <property type="match status" value="1"/>
</dbReference>
<keyword evidence="11" id="KW-1185">Reference proteome</keyword>
<feature type="chain" id="PRO_5045163104" description="Protein sleepless" evidence="9">
    <location>
        <begin position="23"/>
        <end position="141"/>
    </location>
</feature>
<evidence type="ECO:0008006" key="12">
    <source>
        <dbReference type="Google" id="ProtNLM"/>
    </source>
</evidence>
<keyword evidence="7" id="KW-0325">Glycoprotein</keyword>
<gene>
    <name evidence="10" type="ORF">NQ317_014441</name>
</gene>
<dbReference type="Proteomes" id="UP001162164">
    <property type="component" value="Unassembled WGS sequence"/>
</dbReference>
<keyword evidence="6" id="KW-0472">Membrane</keyword>
<protein>
    <recommendedName>
        <fullName evidence="12">Protein sleepless</fullName>
    </recommendedName>
</protein>
<dbReference type="CDD" id="cd23590">
    <property type="entry name" value="TFP_LU_ECD_Bou"/>
    <property type="match status" value="1"/>
</dbReference>
<dbReference type="EMBL" id="JAPWTJ010000009">
    <property type="protein sequence ID" value="KAJ8985787.1"/>
    <property type="molecule type" value="Genomic_DNA"/>
</dbReference>
<comment type="subcellular location">
    <subcellularLocation>
        <location evidence="1">Membrane</location>
        <topology evidence="1">Lipid-anchor</topology>
        <topology evidence="1">GPI-anchor</topology>
    </subcellularLocation>
</comment>
<evidence type="ECO:0000256" key="9">
    <source>
        <dbReference type="SAM" id="SignalP"/>
    </source>
</evidence>
<evidence type="ECO:0000256" key="8">
    <source>
        <dbReference type="ARBA" id="ARBA00023288"/>
    </source>
</evidence>
<proteinExistence type="predicted"/>
<feature type="signal peptide" evidence="9">
    <location>
        <begin position="1"/>
        <end position="22"/>
    </location>
</feature>
<evidence type="ECO:0000256" key="2">
    <source>
        <dbReference type="ARBA" id="ARBA00022622"/>
    </source>
</evidence>
<keyword evidence="5" id="KW-1133">Transmembrane helix</keyword>
<evidence type="ECO:0000313" key="10">
    <source>
        <dbReference type="EMBL" id="KAJ8985787.1"/>
    </source>
</evidence>
<evidence type="ECO:0000313" key="11">
    <source>
        <dbReference type="Proteomes" id="UP001162164"/>
    </source>
</evidence>